<feature type="region of interest" description="Disordered" evidence="1">
    <location>
        <begin position="32"/>
        <end position="79"/>
    </location>
</feature>
<evidence type="ECO:0000313" key="2">
    <source>
        <dbReference type="EMBL" id="ABD13203.1"/>
    </source>
</evidence>
<proteinExistence type="predicted"/>
<dbReference type="KEGG" id="fra:Francci3_3853"/>
<evidence type="ECO:0000313" key="3">
    <source>
        <dbReference type="Proteomes" id="UP000001937"/>
    </source>
</evidence>
<evidence type="ECO:0000256" key="1">
    <source>
        <dbReference type="SAM" id="MobiDB-lite"/>
    </source>
</evidence>
<dbReference type="AlphaFoldDB" id="Q2J689"/>
<name>Q2J689_FRACC</name>
<dbReference type="Proteomes" id="UP000001937">
    <property type="component" value="Chromosome"/>
</dbReference>
<sequence length="79" mass="8565">MLSYRSLTGSGWQAARVLAWGRTGQAKVIIFGKHPGTRGPKYSPKAPANRPGRIPFGILPGENPDDTQDRESRQSTATT</sequence>
<dbReference type="EMBL" id="CP000249">
    <property type="protein sequence ID" value="ABD13203.1"/>
    <property type="molecule type" value="Genomic_DNA"/>
</dbReference>
<organism evidence="2 3">
    <name type="scientific">Frankia casuarinae (strain DSM 45818 / CECT 9043 / HFP020203 / CcI3)</name>
    <dbReference type="NCBI Taxonomy" id="106370"/>
    <lineage>
        <taxon>Bacteria</taxon>
        <taxon>Bacillati</taxon>
        <taxon>Actinomycetota</taxon>
        <taxon>Actinomycetes</taxon>
        <taxon>Frankiales</taxon>
        <taxon>Frankiaceae</taxon>
        <taxon>Frankia</taxon>
    </lineage>
</organism>
<protein>
    <submittedName>
        <fullName evidence="2">Uncharacterized protein</fullName>
    </submittedName>
</protein>
<reference evidence="2 3" key="1">
    <citation type="journal article" date="2007" name="Genome Res.">
        <title>Genome characteristics of facultatively symbiotic Frankia sp. strains reflect host range and host plant biogeography.</title>
        <authorList>
            <person name="Normand P."/>
            <person name="Lapierre P."/>
            <person name="Tisa L.S."/>
            <person name="Gogarten J.P."/>
            <person name="Alloisio N."/>
            <person name="Bagnarol E."/>
            <person name="Bassi C.A."/>
            <person name="Berry A.M."/>
            <person name="Bickhart D.M."/>
            <person name="Choisne N."/>
            <person name="Couloux A."/>
            <person name="Cournoyer B."/>
            <person name="Cruveiller S."/>
            <person name="Daubin V."/>
            <person name="Demange N."/>
            <person name="Francino M.P."/>
            <person name="Goltsman E."/>
            <person name="Huang Y."/>
            <person name="Kopp O.R."/>
            <person name="Labarre L."/>
            <person name="Lapidus A."/>
            <person name="Lavire C."/>
            <person name="Marechal J."/>
            <person name="Martinez M."/>
            <person name="Mastronunzio J.E."/>
            <person name="Mullin B.C."/>
            <person name="Niemann J."/>
            <person name="Pujic P."/>
            <person name="Rawnsley T."/>
            <person name="Rouy Z."/>
            <person name="Schenowitz C."/>
            <person name="Sellstedt A."/>
            <person name="Tavares F."/>
            <person name="Tomkins J.P."/>
            <person name="Vallenet D."/>
            <person name="Valverde C."/>
            <person name="Wall L.G."/>
            <person name="Wang Y."/>
            <person name="Medigue C."/>
            <person name="Benson D.R."/>
        </authorList>
    </citation>
    <scope>NUCLEOTIDE SEQUENCE [LARGE SCALE GENOMIC DNA]</scope>
    <source>
        <strain evidence="3">DSM 45818 / CECT 9043 / CcI3</strain>
    </source>
</reference>
<dbReference type="HOGENOM" id="CLU_2600952_0_0_11"/>
<accession>Q2J689</accession>
<keyword evidence="3" id="KW-1185">Reference proteome</keyword>
<gene>
    <name evidence="2" type="ordered locus">Francci3_3853</name>
</gene>